<sequence>MQIIKVDTIVRANTFIKRLKGYMFVSKPNRREVLLIEPCNQVHTFNMKFEIDVLYLDINFRVLAKFEHVKAGRVLPAVKESMRVAEGGAGLFKRIVEGEIVRFEI</sequence>
<dbReference type="Pfam" id="PF02643">
    <property type="entry name" value="DUF192"/>
    <property type="match status" value="1"/>
</dbReference>
<dbReference type="RefSeq" id="WP_204661985.1">
    <property type="nucleotide sequence ID" value="NZ_JAFBDT010000003.1"/>
</dbReference>
<gene>
    <name evidence="1" type="ORF">JOC49_000547</name>
</gene>
<reference evidence="1 2" key="1">
    <citation type="submission" date="2021-01" db="EMBL/GenBank/DDBJ databases">
        <title>Genomic Encyclopedia of Type Strains, Phase IV (KMG-IV): sequencing the most valuable type-strain genomes for metagenomic binning, comparative biology and taxonomic classification.</title>
        <authorList>
            <person name="Goeker M."/>
        </authorList>
    </citation>
    <scope>NUCLEOTIDE SEQUENCE [LARGE SCALE GENOMIC DNA]</scope>
    <source>
        <strain evidence="1 2">DSM 24436</strain>
    </source>
</reference>
<evidence type="ECO:0000313" key="1">
    <source>
        <dbReference type="EMBL" id="MBM7561030.1"/>
    </source>
</evidence>
<protein>
    <submittedName>
        <fullName evidence="1">Uncharacterized membrane protein (UPF0127 family)</fullName>
    </submittedName>
</protein>
<accession>A0ABS2MNQ9</accession>
<dbReference type="InterPro" id="IPR038695">
    <property type="entry name" value="Saro_0823-like_sf"/>
</dbReference>
<dbReference type="EMBL" id="JAFBDT010000003">
    <property type="protein sequence ID" value="MBM7561030.1"/>
    <property type="molecule type" value="Genomic_DNA"/>
</dbReference>
<dbReference type="InterPro" id="IPR003795">
    <property type="entry name" value="DUF192"/>
</dbReference>
<dbReference type="Gene3D" id="2.60.120.1140">
    <property type="entry name" value="Protein of unknown function DUF192"/>
    <property type="match status" value="1"/>
</dbReference>
<dbReference type="Proteomes" id="UP000767854">
    <property type="component" value="Unassembled WGS sequence"/>
</dbReference>
<keyword evidence="2" id="KW-1185">Reference proteome</keyword>
<evidence type="ECO:0000313" key="2">
    <source>
        <dbReference type="Proteomes" id="UP000767854"/>
    </source>
</evidence>
<name>A0ABS2MNQ9_9FIRM</name>
<organism evidence="1 2">
    <name type="scientific">Fusibacter tunisiensis</name>
    <dbReference type="NCBI Taxonomy" id="1008308"/>
    <lineage>
        <taxon>Bacteria</taxon>
        <taxon>Bacillati</taxon>
        <taxon>Bacillota</taxon>
        <taxon>Clostridia</taxon>
        <taxon>Eubacteriales</taxon>
        <taxon>Eubacteriales Family XII. Incertae Sedis</taxon>
        <taxon>Fusibacter</taxon>
    </lineage>
</organism>
<proteinExistence type="predicted"/>
<comment type="caution">
    <text evidence="1">The sequence shown here is derived from an EMBL/GenBank/DDBJ whole genome shotgun (WGS) entry which is preliminary data.</text>
</comment>